<feature type="compositionally biased region" description="Low complexity" evidence="1">
    <location>
        <begin position="1"/>
        <end position="11"/>
    </location>
</feature>
<evidence type="ECO:0000259" key="2">
    <source>
        <dbReference type="Pfam" id="PF05754"/>
    </source>
</evidence>
<reference evidence="5" key="3">
    <citation type="journal article" date="2005" name="Nature">
        <title>The map-based sequence of the rice genome.</title>
        <authorList>
            <consortium name="International rice genome sequencing project (IRGSP)"/>
            <person name="Matsumoto T."/>
            <person name="Wu J."/>
            <person name="Kanamori H."/>
            <person name="Katayose Y."/>
            <person name="Fujisawa M."/>
            <person name="Namiki N."/>
            <person name="Mizuno H."/>
            <person name="Yamamoto K."/>
            <person name="Antonio B.A."/>
            <person name="Baba T."/>
            <person name="Sakata K."/>
            <person name="Nagamura Y."/>
            <person name="Aoki H."/>
            <person name="Arikawa K."/>
            <person name="Arita K."/>
            <person name="Bito T."/>
            <person name="Chiden Y."/>
            <person name="Fujitsuka N."/>
            <person name="Fukunaka R."/>
            <person name="Hamada M."/>
            <person name="Harada C."/>
            <person name="Hayashi A."/>
            <person name="Hijishita S."/>
            <person name="Honda M."/>
            <person name="Hosokawa S."/>
            <person name="Ichikawa Y."/>
            <person name="Idonuma A."/>
            <person name="Iijima M."/>
            <person name="Ikeda M."/>
            <person name="Ikeno M."/>
            <person name="Ito K."/>
            <person name="Ito S."/>
            <person name="Ito T."/>
            <person name="Ito Y."/>
            <person name="Ito Y."/>
            <person name="Iwabuchi A."/>
            <person name="Kamiya K."/>
            <person name="Karasawa W."/>
            <person name="Kurita K."/>
            <person name="Katagiri S."/>
            <person name="Kikuta A."/>
            <person name="Kobayashi H."/>
            <person name="Kobayashi N."/>
            <person name="Machita K."/>
            <person name="Maehara T."/>
            <person name="Masukawa M."/>
            <person name="Mizubayashi T."/>
            <person name="Mukai Y."/>
            <person name="Nagasaki H."/>
            <person name="Nagata Y."/>
            <person name="Naito S."/>
            <person name="Nakashima M."/>
            <person name="Nakama Y."/>
            <person name="Nakamichi Y."/>
            <person name="Nakamura M."/>
            <person name="Meguro A."/>
            <person name="Negishi M."/>
            <person name="Ohta I."/>
            <person name="Ohta T."/>
            <person name="Okamoto M."/>
            <person name="Ono N."/>
            <person name="Saji S."/>
            <person name="Sakaguchi M."/>
            <person name="Sakai K."/>
            <person name="Shibata M."/>
            <person name="Shimokawa T."/>
            <person name="Song J."/>
            <person name="Takazaki Y."/>
            <person name="Terasawa K."/>
            <person name="Tsugane M."/>
            <person name="Tsuji K."/>
            <person name="Ueda S."/>
            <person name="Waki K."/>
            <person name="Yamagata H."/>
            <person name="Yamamoto M."/>
            <person name="Yamamoto S."/>
            <person name="Yamane H."/>
            <person name="Yoshiki S."/>
            <person name="Yoshihara R."/>
            <person name="Yukawa K."/>
            <person name="Zhong H."/>
            <person name="Yano M."/>
            <person name="Yuan Q."/>
            <person name="Ouyang S."/>
            <person name="Liu J."/>
            <person name="Jones K.M."/>
            <person name="Gansberger K."/>
            <person name="Moffat K."/>
            <person name="Hill J."/>
            <person name="Bera J."/>
            <person name="Fadrosh D."/>
            <person name="Jin S."/>
            <person name="Johri S."/>
            <person name="Kim M."/>
            <person name="Overton L."/>
            <person name="Reardon M."/>
            <person name="Tsitrin T."/>
            <person name="Vuong H."/>
            <person name="Weaver B."/>
            <person name="Ciecko A."/>
            <person name="Tallon L."/>
            <person name="Jackson J."/>
            <person name="Pai G."/>
            <person name="Aken S.V."/>
            <person name="Utterback T."/>
            <person name="Reidmuller S."/>
            <person name="Feldblyum T."/>
            <person name="Hsiao J."/>
            <person name="Zismann V."/>
            <person name="Iobst S."/>
            <person name="de Vazeille A.R."/>
            <person name="Buell C.R."/>
            <person name="Ying K."/>
            <person name="Li Y."/>
            <person name="Lu T."/>
            <person name="Huang Y."/>
            <person name="Zhao Q."/>
            <person name="Feng Q."/>
            <person name="Zhang L."/>
            <person name="Zhu J."/>
            <person name="Weng Q."/>
            <person name="Mu J."/>
            <person name="Lu Y."/>
            <person name="Fan D."/>
            <person name="Liu Y."/>
            <person name="Guan J."/>
            <person name="Zhang Y."/>
            <person name="Yu S."/>
            <person name="Liu X."/>
            <person name="Zhang Y."/>
            <person name="Hong G."/>
            <person name="Han B."/>
            <person name="Choisne N."/>
            <person name="Demange N."/>
            <person name="Orjeda G."/>
            <person name="Samain S."/>
            <person name="Cattolico L."/>
            <person name="Pelletier E."/>
            <person name="Couloux A."/>
            <person name="Segurens B."/>
            <person name="Wincker P."/>
            <person name="D'Hont A."/>
            <person name="Scarpelli C."/>
            <person name="Weissenbach J."/>
            <person name="Salanoubat M."/>
            <person name="Quetier F."/>
            <person name="Yu Y."/>
            <person name="Kim H.R."/>
            <person name="Rambo T."/>
            <person name="Currie J."/>
            <person name="Collura K."/>
            <person name="Luo M."/>
            <person name="Yang T."/>
            <person name="Ammiraju J.S.S."/>
            <person name="Engler F."/>
            <person name="Soderlund C."/>
            <person name="Wing R.A."/>
            <person name="Palmer L.E."/>
            <person name="de la Bastide M."/>
            <person name="Spiegel L."/>
            <person name="Nascimento L."/>
            <person name="Zutavern T."/>
            <person name="O'Shaughnessy A."/>
            <person name="Dike S."/>
            <person name="Dedhia N."/>
            <person name="Preston R."/>
            <person name="Balija V."/>
            <person name="McCombie W.R."/>
            <person name="Chow T."/>
            <person name="Chen H."/>
            <person name="Chung M."/>
            <person name="Chen C."/>
            <person name="Shaw J."/>
            <person name="Wu H."/>
            <person name="Hsiao K."/>
            <person name="Chao Y."/>
            <person name="Chu M."/>
            <person name="Cheng C."/>
            <person name="Hour A."/>
            <person name="Lee P."/>
            <person name="Lin S."/>
            <person name="Lin Y."/>
            <person name="Liou J."/>
            <person name="Liu S."/>
            <person name="Hsing Y."/>
            <person name="Raghuvanshi S."/>
            <person name="Mohanty A."/>
            <person name="Bharti A.K."/>
            <person name="Gaur A."/>
            <person name="Gupta V."/>
            <person name="Kumar D."/>
            <person name="Ravi V."/>
            <person name="Vij S."/>
            <person name="Kapur A."/>
            <person name="Khurana P."/>
            <person name="Khurana P."/>
            <person name="Khurana J.P."/>
            <person name="Tyagi A.K."/>
            <person name="Gaikwad K."/>
            <person name="Singh A."/>
            <person name="Dalal V."/>
            <person name="Srivastava S."/>
            <person name="Dixit A."/>
            <person name="Pal A.K."/>
            <person name="Ghazi I.A."/>
            <person name="Yadav M."/>
            <person name="Pandit A."/>
            <person name="Bhargava A."/>
            <person name="Sureshbabu K."/>
            <person name="Batra K."/>
            <person name="Sharma T.R."/>
            <person name="Mohapatra T."/>
            <person name="Singh N.K."/>
            <person name="Messing J."/>
            <person name="Nelson A.B."/>
            <person name="Fuks G."/>
            <person name="Kavchok S."/>
            <person name="Keizer G."/>
            <person name="Linton E."/>
            <person name="Llaca V."/>
            <person name="Song R."/>
            <person name="Tanyolac B."/>
            <person name="Young S."/>
            <person name="Ho-Il K."/>
            <person name="Hahn J.H."/>
            <person name="Sangsakoo G."/>
            <person name="Vanavichit A."/>
            <person name="de Mattos Luiz.A.T."/>
            <person name="Zimmer P.D."/>
            <person name="Malone G."/>
            <person name="Dellagostin O."/>
            <person name="de Oliveira A.C."/>
            <person name="Bevan M."/>
            <person name="Bancroft I."/>
            <person name="Minx P."/>
            <person name="Cordum H."/>
            <person name="Wilson R."/>
            <person name="Cheng Z."/>
            <person name="Jin W."/>
            <person name="Jiang J."/>
            <person name="Leong S.A."/>
            <person name="Iwama H."/>
            <person name="Gojobori T."/>
            <person name="Itoh T."/>
            <person name="Niimura Y."/>
            <person name="Fujii Y."/>
            <person name="Habara T."/>
            <person name="Sakai H."/>
            <person name="Sato Y."/>
            <person name="Wilson G."/>
            <person name="Kumar K."/>
            <person name="McCouch S."/>
            <person name="Juretic N."/>
            <person name="Hoen D."/>
            <person name="Wright S."/>
            <person name="Bruskiewich R."/>
            <person name="Bureau T."/>
            <person name="Miyao A."/>
            <person name="Hirochika H."/>
            <person name="Nishikawa T."/>
            <person name="Kadowaki K."/>
            <person name="Sugiura M."/>
            <person name="Burr B."/>
            <person name="Sasaki T."/>
        </authorList>
    </citation>
    <scope>NUCLEOTIDE SEQUENCE [LARGE SCALE GENOMIC DNA]</scope>
    <source>
        <strain evidence="5">cv. Nipponbare</strain>
    </source>
</reference>
<reference evidence="4" key="2">
    <citation type="submission" date="2003-03" db="EMBL/GenBank/DDBJ databases">
        <title>Oryza sativa nipponbare(GA3) genomic DNA, chromosome 7, PAC clone:P0037D09.</title>
        <authorList>
            <person name="Sasaki T."/>
            <person name="Matsumoto T."/>
            <person name="Katayose Y."/>
        </authorList>
    </citation>
    <scope>NUCLEOTIDE SEQUENCE</scope>
</reference>
<dbReference type="InterPro" id="IPR008552">
    <property type="entry name" value="DUF834"/>
</dbReference>
<evidence type="ECO:0000313" key="5">
    <source>
        <dbReference type="Proteomes" id="UP000000763"/>
    </source>
</evidence>
<dbReference type="EMBL" id="AP003817">
    <property type="protein sequence ID" value="BAD30305.1"/>
    <property type="molecule type" value="Genomic_DNA"/>
</dbReference>
<dbReference type="Pfam" id="PF05754">
    <property type="entry name" value="DUF834"/>
    <property type="match status" value="1"/>
</dbReference>
<dbReference type="Proteomes" id="UP000000763">
    <property type="component" value="Chromosome 7"/>
</dbReference>
<name>Q69WA4_ORYSJ</name>
<protein>
    <recommendedName>
        <fullName evidence="2">DUF834 domain-containing protein</fullName>
    </recommendedName>
</protein>
<gene>
    <name evidence="3" type="primary">OJ1167_G06.105</name>
    <name evidence="4" type="ORF">P0037D09.34</name>
</gene>
<proteinExistence type="predicted"/>
<accession>Q69WA4</accession>
<dbReference type="AlphaFoldDB" id="Q69WA4"/>
<reference evidence="3" key="1">
    <citation type="submission" date="2001-07" db="EMBL/GenBank/DDBJ databases">
        <title>Oryza sativa nipponbare(GA3) genomic DNA, chromosome 7, BAC clone:OJ1167_G06.</title>
        <authorList>
            <person name="Sasaki T."/>
            <person name="Matsumoto T."/>
            <person name="Yamamoto K."/>
        </authorList>
    </citation>
    <scope>NUCLEOTIDE SEQUENCE</scope>
</reference>
<feature type="compositionally biased region" description="Basic and acidic residues" evidence="1">
    <location>
        <begin position="37"/>
        <end position="55"/>
    </location>
</feature>
<feature type="region of interest" description="Disordered" evidence="1">
    <location>
        <begin position="1"/>
        <end position="55"/>
    </location>
</feature>
<evidence type="ECO:0000313" key="3">
    <source>
        <dbReference type="EMBL" id="BAD30305.1"/>
    </source>
</evidence>
<organism evidence="3 5">
    <name type="scientific">Oryza sativa subsp. japonica</name>
    <name type="common">Rice</name>
    <dbReference type="NCBI Taxonomy" id="39947"/>
    <lineage>
        <taxon>Eukaryota</taxon>
        <taxon>Viridiplantae</taxon>
        <taxon>Streptophyta</taxon>
        <taxon>Embryophyta</taxon>
        <taxon>Tracheophyta</taxon>
        <taxon>Spermatophyta</taxon>
        <taxon>Magnoliopsida</taxon>
        <taxon>Liliopsida</taxon>
        <taxon>Poales</taxon>
        <taxon>Poaceae</taxon>
        <taxon>BOP clade</taxon>
        <taxon>Oryzoideae</taxon>
        <taxon>Oryzeae</taxon>
        <taxon>Oryzinae</taxon>
        <taxon>Oryza</taxon>
        <taxon>Oryza sativa</taxon>
    </lineage>
</organism>
<dbReference type="EMBL" id="AP006268">
    <property type="protein sequence ID" value="BAD31984.1"/>
    <property type="molecule type" value="Genomic_DNA"/>
</dbReference>
<sequence>MAATETATEAARGGGAVRSDEDGGAPTVGGRNGGADEVGKDAAKPKEAVPKREEVESSFHLTRTRVEPLADFDWVAALEDGASVPELRIVHIFGVNLIQVINFMSCCPQLAFNVFLYTFNLDVLFPIGSSPKTWHYLVYPNLTM</sequence>
<feature type="domain" description="DUF834" evidence="2">
    <location>
        <begin position="11"/>
        <end position="54"/>
    </location>
</feature>
<reference evidence="5" key="4">
    <citation type="journal article" date="2008" name="Nucleic Acids Res.">
        <title>The rice annotation project database (RAP-DB): 2008 update.</title>
        <authorList>
            <consortium name="The rice annotation project (RAP)"/>
        </authorList>
    </citation>
    <scope>GENOME REANNOTATION</scope>
    <source>
        <strain evidence="5">cv. Nipponbare</strain>
    </source>
</reference>
<evidence type="ECO:0000256" key="1">
    <source>
        <dbReference type="SAM" id="MobiDB-lite"/>
    </source>
</evidence>
<evidence type="ECO:0000313" key="4">
    <source>
        <dbReference type="EMBL" id="BAD31984.1"/>
    </source>
</evidence>